<dbReference type="EMBL" id="JADOUF010000001">
    <property type="protein sequence ID" value="MBG6139099.1"/>
    <property type="molecule type" value="Genomic_DNA"/>
</dbReference>
<dbReference type="GO" id="GO:0008177">
    <property type="term" value="F:succinate dehydrogenase (quinone) activity"/>
    <property type="evidence" value="ECO:0007669"/>
    <property type="project" value="UniProtKB-EC"/>
</dbReference>
<gene>
    <name evidence="1" type="ORF">IW245_005293</name>
</gene>
<keyword evidence="2" id="KW-1185">Reference proteome</keyword>
<evidence type="ECO:0000313" key="1">
    <source>
        <dbReference type="EMBL" id="MBG6139099.1"/>
    </source>
</evidence>
<sequence>MGNAHEPAHAQSGRKAAIVKDGHLPLNELLFDRAGAPSPFGEDVEFPLPVDGLSYTHPHEGTAPTHH</sequence>
<dbReference type="Proteomes" id="UP000622552">
    <property type="component" value="Unassembled WGS sequence"/>
</dbReference>
<proteinExistence type="predicted"/>
<organism evidence="1 2">
    <name type="scientific">Longispora fulva</name>
    <dbReference type="NCBI Taxonomy" id="619741"/>
    <lineage>
        <taxon>Bacteria</taxon>
        <taxon>Bacillati</taxon>
        <taxon>Actinomycetota</taxon>
        <taxon>Actinomycetes</taxon>
        <taxon>Micromonosporales</taxon>
        <taxon>Micromonosporaceae</taxon>
        <taxon>Longispora</taxon>
    </lineage>
</organism>
<comment type="caution">
    <text evidence="1">The sequence shown here is derived from an EMBL/GenBank/DDBJ whole genome shotgun (WGS) entry which is preliminary data.</text>
</comment>
<protein>
    <submittedName>
        <fullName evidence="1">Succinate dehydrogenase / fumarate reductase iron-sulfur subunit</fullName>
        <ecNumber evidence="1">1.3.5.1</ecNumber>
        <ecNumber evidence="1">1.3.5.4</ecNumber>
    </submittedName>
</protein>
<dbReference type="EC" id="1.3.5.4" evidence="1"/>
<evidence type="ECO:0000313" key="2">
    <source>
        <dbReference type="Proteomes" id="UP000622552"/>
    </source>
</evidence>
<dbReference type="EC" id="1.3.5.1" evidence="1"/>
<name>A0A8J7KLA3_9ACTN</name>
<dbReference type="AlphaFoldDB" id="A0A8J7KLA3"/>
<accession>A0A8J7KLA3</accession>
<reference evidence="1" key="1">
    <citation type="submission" date="2020-11" db="EMBL/GenBank/DDBJ databases">
        <title>Sequencing the genomes of 1000 actinobacteria strains.</title>
        <authorList>
            <person name="Klenk H.-P."/>
        </authorList>
    </citation>
    <scope>NUCLEOTIDE SEQUENCE</scope>
    <source>
        <strain evidence="1">DSM 45356</strain>
    </source>
</reference>
<keyword evidence="1" id="KW-0560">Oxidoreductase</keyword>
<dbReference type="RefSeq" id="WP_197005789.1">
    <property type="nucleotide sequence ID" value="NZ_BONS01000011.1"/>
</dbReference>